<evidence type="ECO:0000313" key="1">
    <source>
        <dbReference type="EMBL" id="MBK7423428.1"/>
    </source>
</evidence>
<protein>
    <submittedName>
        <fullName evidence="1">DUF4071 domain-containing protein</fullName>
    </submittedName>
</protein>
<reference evidence="1" key="1">
    <citation type="submission" date="2020-10" db="EMBL/GenBank/DDBJ databases">
        <title>Connecting structure to function with the recovery of over 1000 high-quality activated sludge metagenome-assembled genomes encoding full-length rRNA genes using long-read sequencing.</title>
        <authorList>
            <person name="Singleton C.M."/>
            <person name="Petriglieri F."/>
            <person name="Kristensen J.M."/>
            <person name="Kirkegaard R.H."/>
            <person name="Michaelsen T.Y."/>
            <person name="Andersen M.H."/>
            <person name="Karst S.M."/>
            <person name="Dueholm M.S."/>
            <person name="Nielsen P.H."/>
            <person name="Albertsen M."/>
        </authorList>
    </citation>
    <scope>NUCLEOTIDE SEQUENCE</scope>
    <source>
        <strain evidence="1">EsbW_18-Q3-R4-48_MAXAC.044</strain>
    </source>
</reference>
<name>A0A9D7FBK6_9RHOO</name>
<dbReference type="EMBL" id="JADJNC010000014">
    <property type="protein sequence ID" value="MBK7423428.1"/>
    <property type="molecule type" value="Genomic_DNA"/>
</dbReference>
<dbReference type="InterPro" id="IPR011990">
    <property type="entry name" value="TPR-like_helical_dom_sf"/>
</dbReference>
<proteinExistence type="predicted"/>
<gene>
    <name evidence="1" type="ORF">IPJ48_10205</name>
</gene>
<sequence length="446" mass="49023">MASCFVVQGFGKKTDFTDGRVLDLDASYAIIKEAVEGAGLECIRADEIVHSGTIDVPMYKQLLQADLVIADLSTYNVNAAFELGVRYGLRPRATIIVAEEGFKNPFDVGHIVIRRYKHLGEDIGAKEAKRFRDDLKQAITDILAKSDIDSPVYTFLPELTPPQAETTSARTAARGSAPFSLDSTTAGLMLKARQLGATVADVPAAEDEPVAPTAKANLDQAQAKLMAGDFSAACSFLQEVRKQRPNDSFVIQQLALATYKSKLPTPEAALNEARKILLGLNPASTNDPETLGLWGAVYKRLWEITHLESDLNESIDAYARGFHLKQDYYNGINLAFLLELRSLAALKAGERDEGITDSILARRTRQEVIKYAEPLVDKDYGNERRYWILATLWEATAGLGDTLAAEKWAAQARALKMADWMTESTQNQIQNILALQAEIARLGQKA</sequence>
<dbReference type="Pfam" id="PF20308">
    <property type="entry name" value="TPR-S"/>
    <property type="match status" value="1"/>
</dbReference>
<dbReference type="Gene3D" id="1.25.40.10">
    <property type="entry name" value="Tetratricopeptide repeat domain"/>
    <property type="match status" value="1"/>
</dbReference>
<comment type="caution">
    <text evidence="1">The sequence shown here is derived from an EMBL/GenBank/DDBJ whole genome shotgun (WGS) entry which is preliminary data.</text>
</comment>
<dbReference type="InterPro" id="IPR046880">
    <property type="entry name" value="TPR-S"/>
</dbReference>
<dbReference type="Proteomes" id="UP000886602">
    <property type="component" value="Unassembled WGS sequence"/>
</dbReference>
<dbReference type="AlphaFoldDB" id="A0A9D7FBK6"/>
<organism evidence="1 2">
    <name type="scientific">Candidatus Propionivibrio dominans</name>
    <dbReference type="NCBI Taxonomy" id="2954373"/>
    <lineage>
        <taxon>Bacteria</taxon>
        <taxon>Pseudomonadati</taxon>
        <taxon>Pseudomonadota</taxon>
        <taxon>Betaproteobacteria</taxon>
        <taxon>Rhodocyclales</taxon>
        <taxon>Rhodocyclaceae</taxon>
        <taxon>Propionivibrio</taxon>
    </lineage>
</organism>
<evidence type="ECO:0000313" key="2">
    <source>
        <dbReference type="Proteomes" id="UP000886602"/>
    </source>
</evidence>
<accession>A0A9D7FBK6</accession>